<feature type="region of interest" description="Disordered" evidence="1">
    <location>
        <begin position="132"/>
        <end position="152"/>
    </location>
</feature>
<dbReference type="Pfam" id="PF26130">
    <property type="entry name" value="PB1-like"/>
    <property type="match status" value="1"/>
</dbReference>
<evidence type="ECO:0000313" key="4">
    <source>
        <dbReference type="Proteomes" id="UP000233551"/>
    </source>
</evidence>
<protein>
    <recommendedName>
        <fullName evidence="2">PB1-like domain-containing protein</fullName>
    </recommendedName>
</protein>
<proteinExistence type="predicted"/>
<name>A0A2I0I3C1_PUNGR</name>
<reference evidence="3 4" key="1">
    <citation type="submission" date="2017-11" db="EMBL/GenBank/DDBJ databases">
        <title>De-novo sequencing of pomegranate (Punica granatum L.) genome.</title>
        <authorList>
            <person name="Akparov Z."/>
            <person name="Amiraslanov A."/>
            <person name="Hajiyeva S."/>
            <person name="Abbasov M."/>
            <person name="Kaur K."/>
            <person name="Hamwieh A."/>
            <person name="Solovyev V."/>
            <person name="Salamov A."/>
            <person name="Braich B."/>
            <person name="Kosarev P."/>
            <person name="Mahmoud A."/>
            <person name="Hajiyev E."/>
            <person name="Babayeva S."/>
            <person name="Izzatullayeva V."/>
            <person name="Mammadov A."/>
            <person name="Mammadov A."/>
            <person name="Sharifova S."/>
            <person name="Ojaghi J."/>
            <person name="Eynullazada K."/>
            <person name="Bayramov B."/>
            <person name="Abdulazimova A."/>
            <person name="Shahmuradov I."/>
        </authorList>
    </citation>
    <scope>NUCLEOTIDE SEQUENCE [LARGE SCALE GENOMIC DNA]</scope>
    <source>
        <strain evidence="4">cv. AG2017</strain>
        <tissue evidence="3">Leaf</tissue>
    </source>
</reference>
<evidence type="ECO:0000256" key="1">
    <source>
        <dbReference type="SAM" id="MobiDB-lite"/>
    </source>
</evidence>
<gene>
    <name evidence="3" type="ORF">CRG98_041126</name>
</gene>
<dbReference type="InterPro" id="IPR058594">
    <property type="entry name" value="PB1-like_dom_pln"/>
</dbReference>
<sequence>MHHGEKFVRDPILRYEGGVVEVKKDEDIDKFTTVGVLDMLGNTYKTKLTACFYQNPIFSDLDVGLEPLASDDDARLLFNILAEVNEPCKEVHSYFEHNVVDVLEEISLDEEMQGSTTDGIYRGRATFSSAAASATAGTAAGASTSDANLEEE</sequence>
<dbReference type="EMBL" id="PGOL01004097">
    <property type="protein sequence ID" value="PKI38489.1"/>
    <property type="molecule type" value="Genomic_DNA"/>
</dbReference>
<comment type="caution">
    <text evidence="3">The sequence shown here is derived from an EMBL/GenBank/DDBJ whole genome shotgun (WGS) entry which is preliminary data.</text>
</comment>
<feature type="domain" description="PB1-like" evidence="2">
    <location>
        <begin position="1"/>
        <end position="97"/>
    </location>
</feature>
<evidence type="ECO:0000313" key="3">
    <source>
        <dbReference type="EMBL" id="PKI38489.1"/>
    </source>
</evidence>
<accession>A0A2I0I3C1</accession>
<dbReference type="Proteomes" id="UP000233551">
    <property type="component" value="Unassembled WGS sequence"/>
</dbReference>
<evidence type="ECO:0000259" key="2">
    <source>
        <dbReference type="Pfam" id="PF26130"/>
    </source>
</evidence>
<dbReference type="AlphaFoldDB" id="A0A2I0I3C1"/>
<organism evidence="3 4">
    <name type="scientific">Punica granatum</name>
    <name type="common">Pomegranate</name>
    <dbReference type="NCBI Taxonomy" id="22663"/>
    <lineage>
        <taxon>Eukaryota</taxon>
        <taxon>Viridiplantae</taxon>
        <taxon>Streptophyta</taxon>
        <taxon>Embryophyta</taxon>
        <taxon>Tracheophyta</taxon>
        <taxon>Spermatophyta</taxon>
        <taxon>Magnoliopsida</taxon>
        <taxon>eudicotyledons</taxon>
        <taxon>Gunneridae</taxon>
        <taxon>Pentapetalae</taxon>
        <taxon>rosids</taxon>
        <taxon>malvids</taxon>
        <taxon>Myrtales</taxon>
        <taxon>Lythraceae</taxon>
        <taxon>Punica</taxon>
    </lineage>
</organism>
<keyword evidence="4" id="KW-1185">Reference proteome</keyword>